<evidence type="ECO:0000313" key="2">
    <source>
        <dbReference type="EMBL" id="SDE25258.1"/>
    </source>
</evidence>
<dbReference type="Proteomes" id="UP000198908">
    <property type="component" value="Unassembled WGS sequence"/>
</dbReference>
<dbReference type="InterPro" id="IPR050259">
    <property type="entry name" value="SDR"/>
</dbReference>
<protein>
    <submittedName>
        <fullName evidence="2">NAD(P)-dependent dehydrogenase, short-chain alcohol dehydrogenase family</fullName>
    </submittedName>
</protein>
<dbReference type="PRINTS" id="PR00080">
    <property type="entry name" value="SDRFAMILY"/>
</dbReference>
<keyword evidence="3" id="KW-1185">Reference proteome</keyword>
<evidence type="ECO:0000313" key="3">
    <source>
        <dbReference type="Proteomes" id="UP000198908"/>
    </source>
</evidence>
<dbReference type="PANTHER" id="PTHR42879:SF6">
    <property type="entry name" value="NADPH-DEPENDENT REDUCTASE BACG"/>
    <property type="match status" value="1"/>
</dbReference>
<accession>A0A1G7BDT3</accession>
<comment type="similarity">
    <text evidence="1">Belongs to the short-chain dehydrogenases/reductases (SDR) family.</text>
</comment>
<gene>
    <name evidence="2" type="ORF">SAMN05421548_1392</name>
</gene>
<organism evidence="2 3">
    <name type="scientific">Paraburkholderia lycopersici</name>
    <dbReference type="NCBI Taxonomy" id="416944"/>
    <lineage>
        <taxon>Bacteria</taxon>
        <taxon>Pseudomonadati</taxon>
        <taxon>Pseudomonadota</taxon>
        <taxon>Betaproteobacteria</taxon>
        <taxon>Burkholderiales</taxon>
        <taxon>Burkholderiaceae</taxon>
        <taxon>Paraburkholderia</taxon>
    </lineage>
</organism>
<proteinExistence type="inferred from homology"/>
<dbReference type="Pfam" id="PF13561">
    <property type="entry name" value="adh_short_C2"/>
    <property type="match status" value="1"/>
</dbReference>
<dbReference type="AlphaFoldDB" id="A0A1G7BDT3"/>
<dbReference type="Gene3D" id="3.40.50.720">
    <property type="entry name" value="NAD(P)-binding Rossmann-like Domain"/>
    <property type="match status" value="1"/>
</dbReference>
<dbReference type="RefSeq" id="WP_092005139.1">
    <property type="nucleotide sequence ID" value="NZ_FMYQ01000039.1"/>
</dbReference>
<dbReference type="EMBL" id="FMYQ01000039">
    <property type="protein sequence ID" value="SDE25258.1"/>
    <property type="molecule type" value="Genomic_DNA"/>
</dbReference>
<dbReference type="FunFam" id="3.40.50.720:FF:000084">
    <property type="entry name" value="Short-chain dehydrogenase reductase"/>
    <property type="match status" value="1"/>
</dbReference>
<name>A0A1G7BDT3_9BURK</name>
<dbReference type="STRING" id="416944.SAMN05421548_1392"/>
<sequence>MAVEKVALVTAAGKGMGAAIARELAAGGYRLALMSPSGSATGLAKELGGLGFEGSVTESADIDRFVRETLEKYGRIDAVVNNTGHPPKGDLLAIEDEKWHLGLDLIVLNVARVLRRVTPAFLEQGGGAVVNISSFAADAPEQVMPVSSALRAALSSFTRLYAERYAKDNIRINSVLPGFIDSWPETPEIVARIPVGRFGKAQEIAKTVAFLLSDAAGYITGQNIRVDGGIVRAL</sequence>
<dbReference type="PANTHER" id="PTHR42879">
    <property type="entry name" value="3-OXOACYL-(ACYL-CARRIER-PROTEIN) REDUCTASE"/>
    <property type="match status" value="1"/>
</dbReference>
<dbReference type="OrthoDB" id="9803333at2"/>
<evidence type="ECO:0000256" key="1">
    <source>
        <dbReference type="ARBA" id="ARBA00006484"/>
    </source>
</evidence>
<reference evidence="3" key="1">
    <citation type="submission" date="2016-09" db="EMBL/GenBank/DDBJ databases">
        <authorList>
            <person name="Varghese N."/>
            <person name="Submissions S."/>
        </authorList>
    </citation>
    <scope>NUCLEOTIDE SEQUENCE [LARGE SCALE GENOMIC DNA]</scope>
    <source>
        <strain evidence="3">TNe-862</strain>
    </source>
</reference>
<dbReference type="InterPro" id="IPR036291">
    <property type="entry name" value="NAD(P)-bd_dom_sf"/>
</dbReference>
<dbReference type="PRINTS" id="PR00081">
    <property type="entry name" value="GDHRDH"/>
</dbReference>
<dbReference type="InterPro" id="IPR002347">
    <property type="entry name" value="SDR_fam"/>
</dbReference>
<dbReference type="SUPFAM" id="SSF51735">
    <property type="entry name" value="NAD(P)-binding Rossmann-fold domains"/>
    <property type="match status" value="1"/>
</dbReference>